<evidence type="ECO:0000256" key="3">
    <source>
        <dbReference type="ARBA" id="ARBA00022019"/>
    </source>
</evidence>
<dbReference type="AlphaFoldDB" id="A0A9P8A0B7"/>
<dbReference type="Gene3D" id="3.30.457.60">
    <property type="match status" value="1"/>
</dbReference>
<dbReference type="Proteomes" id="UP000717515">
    <property type="component" value="Unassembled WGS sequence"/>
</dbReference>
<feature type="compositionally biased region" description="Polar residues" evidence="9">
    <location>
        <begin position="71"/>
        <end position="99"/>
    </location>
</feature>
<dbReference type="Pfam" id="PF05557">
    <property type="entry name" value="MAD"/>
    <property type="match status" value="1"/>
</dbReference>
<feature type="compositionally biased region" description="Polar residues" evidence="9">
    <location>
        <begin position="609"/>
        <end position="626"/>
    </location>
</feature>
<feature type="coiled-coil region" evidence="8">
    <location>
        <begin position="516"/>
        <end position="564"/>
    </location>
</feature>
<proteinExistence type="inferred from homology"/>
<organism evidence="10 11">
    <name type="scientific">Mortierella alpina</name>
    <name type="common">Oleaginous fungus</name>
    <name type="synonym">Mortierella renispora</name>
    <dbReference type="NCBI Taxonomy" id="64518"/>
    <lineage>
        <taxon>Eukaryota</taxon>
        <taxon>Fungi</taxon>
        <taxon>Fungi incertae sedis</taxon>
        <taxon>Mucoromycota</taxon>
        <taxon>Mortierellomycotina</taxon>
        <taxon>Mortierellomycetes</taxon>
        <taxon>Mortierellales</taxon>
        <taxon>Mortierellaceae</taxon>
        <taxon>Mortierella</taxon>
    </lineage>
</organism>
<protein>
    <recommendedName>
        <fullName evidence="3">Spindle assembly checkpoint component MAD1</fullName>
    </recommendedName>
</protein>
<dbReference type="GO" id="GO:0072686">
    <property type="term" value="C:mitotic spindle"/>
    <property type="evidence" value="ECO:0007669"/>
    <property type="project" value="TreeGrafter"/>
</dbReference>
<evidence type="ECO:0000313" key="11">
    <source>
        <dbReference type="Proteomes" id="UP000717515"/>
    </source>
</evidence>
<feature type="region of interest" description="Disordered" evidence="9">
    <location>
        <begin position="606"/>
        <end position="626"/>
    </location>
</feature>
<keyword evidence="8" id="KW-0175">Coiled coil</keyword>
<evidence type="ECO:0000256" key="6">
    <source>
        <dbReference type="ARBA" id="ARBA00023242"/>
    </source>
</evidence>
<evidence type="ECO:0000256" key="8">
    <source>
        <dbReference type="SAM" id="Coils"/>
    </source>
</evidence>
<evidence type="ECO:0000313" key="10">
    <source>
        <dbReference type="EMBL" id="KAG9319977.1"/>
    </source>
</evidence>
<evidence type="ECO:0000256" key="9">
    <source>
        <dbReference type="SAM" id="MobiDB-lite"/>
    </source>
</evidence>
<dbReference type="GO" id="GO:0005635">
    <property type="term" value="C:nuclear envelope"/>
    <property type="evidence" value="ECO:0007669"/>
    <property type="project" value="TreeGrafter"/>
</dbReference>
<evidence type="ECO:0000256" key="7">
    <source>
        <dbReference type="ARBA" id="ARBA00023306"/>
    </source>
</evidence>
<keyword evidence="5" id="KW-0498">Mitosis</keyword>
<reference evidence="10" key="1">
    <citation type="submission" date="2021-07" db="EMBL/GenBank/DDBJ databases">
        <title>Draft genome of Mortierella alpina, strain LL118, isolated from an aspen leaf litter sample.</title>
        <authorList>
            <person name="Yang S."/>
            <person name="Vinatzer B.A."/>
        </authorList>
    </citation>
    <scope>NUCLEOTIDE SEQUENCE</scope>
    <source>
        <strain evidence="10">LL118</strain>
    </source>
</reference>
<comment type="similarity">
    <text evidence="2">Belongs to the MAD1 family.</text>
</comment>
<evidence type="ECO:0000256" key="1">
    <source>
        <dbReference type="ARBA" id="ARBA00004123"/>
    </source>
</evidence>
<dbReference type="Gene3D" id="6.10.250.90">
    <property type="match status" value="1"/>
</dbReference>
<evidence type="ECO:0000256" key="5">
    <source>
        <dbReference type="ARBA" id="ARBA00022776"/>
    </source>
</evidence>
<dbReference type="GO" id="GO:0051315">
    <property type="term" value="P:attachment of mitotic spindle microtubules to kinetochore"/>
    <property type="evidence" value="ECO:0007669"/>
    <property type="project" value="TreeGrafter"/>
</dbReference>
<evidence type="ECO:0000256" key="2">
    <source>
        <dbReference type="ARBA" id="ARBA00008029"/>
    </source>
</evidence>
<feature type="coiled-coil region" evidence="8">
    <location>
        <begin position="641"/>
        <end position="682"/>
    </location>
</feature>
<gene>
    <name evidence="10" type="ORF">KVV02_007779</name>
</gene>
<keyword evidence="4" id="KW-0132">Cell division</keyword>
<dbReference type="GO" id="GO:0051301">
    <property type="term" value="P:cell division"/>
    <property type="evidence" value="ECO:0007669"/>
    <property type="project" value="UniProtKB-KW"/>
</dbReference>
<dbReference type="GO" id="GO:0007094">
    <property type="term" value="P:mitotic spindle assembly checkpoint signaling"/>
    <property type="evidence" value="ECO:0007669"/>
    <property type="project" value="InterPro"/>
</dbReference>
<dbReference type="EMBL" id="JAIFTL010000346">
    <property type="protein sequence ID" value="KAG9319977.1"/>
    <property type="molecule type" value="Genomic_DNA"/>
</dbReference>
<feature type="compositionally biased region" description="Polar residues" evidence="9">
    <location>
        <begin position="333"/>
        <end position="352"/>
    </location>
</feature>
<dbReference type="GO" id="GO:0000776">
    <property type="term" value="C:kinetochore"/>
    <property type="evidence" value="ECO:0007669"/>
    <property type="project" value="TreeGrafter"/>
</dbReference>
<accession>A0A9P8A0B7</accession>
<dbReference type="SUPFAM" id="SSF75704">
    <property type="entry name" value="Mitotic arrest deficient-like 1, Mad1"/>
    <property type="match status" value="1"/>
</dbReference>
<evidence type="ECO:0000256" key="4">
    <source>
        <dbReference type="ARBA" id="ARBA00022618"/>
    </source>
</evidence>
<sequence>MLDMAMGIRWECVLSEGRESVWIEVHPDCCLQARGESDLAVTSLFNTRSAQSIHSSLSFCSLDLTRPHSTGLCSTQQHNTPQHHPSLHSATSPTMSHPSSDPDLVRRFMNRPPHTAASPGTSANGLESRTPFGEKKTTSSATIPTDSRSRLAATTNGWQQSWPGSENASPVMSPKHAFSGRASAAAFDQENESQYSRTRSRTIEPEEYEQTRKKLKDTQYELSSTKTELEQKIITMEKTAREADIFKKKLMTRIDSLESDRRFLYEQERGLTKKVQDLEEGSIEFKMTSNELTKNLRDENLDLKERFAQLRERSRATESELSHKVRTLTASLTHQQANLEETKGTSESQSSLAAEKHRQLEDAMSRILDLEDQNRQLRLNSQGLEDVARVERELKNQVTYIKQLEGTNRQLTTECKHYKEMYRNVEVLKEEKAGLEQKLKMLDELRIKCGKFEVQNGVLLKEKQQWAVFLERTDTTDFNSPYDLAKTVASLRGDKAALTELRGELEATVKARDAYIGQLEAQIRDLKKNLITQEEYCREQASIARRHERAKDLALRQVESFRQQLHSYDDEETKLMGGSYDQQKSIRIEQLEKLVQEYHDRLESAMAAASSNPTPGQSGTTESTSSKELLRAIEAENTSIYSRLNAEKGALFEAKQRLEKEIELLRHENESLDAKILQHELAIGAGAFNPATSRVLELKDSPASRHQAVRQHMLDSLKEENTALLETITQLQQQQQQQQVQTFRTDENGDQEVALRDEGMIPTASYNRLREDHARLQEEMAEKAKLSKRMKQEWSLKAKEFLEAVRSLLGYKLTFHDSGRVELTSVYTTEEKQSFVFTSGLNDEGTMQLVGSGSQKKNQDFAGGTTWLLVLLS</sequence>
<keyword evidence="7" id="KW-0131">Cell cycle</keyword>
<feature type="region of interest" description="Disordered" evidence="9">
    <location>
        <begin position="71"/>
        <end position="204"/>
    </location>
</feature>
<feature type="coiled-coil region" evidence="8">
    <location>
        <begin position="293"/>
        <end position="320"/>
    </location>
</feature>
<feature type="compositionally biased region" description="Polar residues" evidence="9">
    <location>
        <begin position="138"/>
        <end position="170"/>
    </location>
</feature>
<dbReference type="PANTHER" id="PTHR23168:SF0">
    <property type="entry name" value="MITOTIC SPINDLE ASSEMBLY CHECKPOINT PROTEIN MAD1"/>
    <property type="match status" value="1"/>
</dbReference>
<name>A0A9P8A0B7_MORAP</name>
<dbReference type="PANTHER" id="PTHR23168">
    <property type="entry name" value="MITOTIC SPINDLE ASSEMBLY CHECKPOINT PROTEIN MAD1 MITOTIC ARREST DEFICIENT-LIKE PROTEIN 1"/>
    <property type="match status" value="1"/>
</dbReference>
<keyword evidence="6" id="KW-0539">Nucleus</keyword>
<feature type="compositionally biased region" description="Polar residues" evidence="9">
    <location>
        <begin position="118"/>
        <end position="127"/>
    </location>
</feature>
<comment type="subcellular location">
    <subcellularLocation>
        <location evidence="1">Nucleus</location>
    </subcellularLocation>
</comment>
<comment type="caution">
    <text evidence="10">The sequence shown here is derived from an EMBL/GenBank/DDBJ whole genome shotgun (WGS) entry which is preliminary data.</text>
</comment>
<feature type="region of interest" description="Disordered" evidence="9">
    <location>
        <begin position="333"/>
        <end position="358"/>
    </location>
</feature>
<dbReference type="InterPro" id="IPR008672">
    <property type="entry name" value="Mad1"/>
</dbReference>
<feature type="coiled-coil region" evidence="8">
    <location>
        <begin position="766"/>
        <end position="793"/>
    </location>
</feature>